<reference evidence="1" key="1">
    <citation type="submission" date="2018-05" db="EMBL/GenBank/DDBJ databases">
        <title>Draft genome of Mucuna pruriens seed.</title>
        <authorList>
            <person name="Nnadi N.E."/>
            <person name="Vos R."/>
            <person name="Hasami M.H."/>
            <person name="Devisetty U.K."/>
            <person name="Aguiy J.C."/>
        </authorList>
    </citation>
    <scope>NUCLEOTIDE SEQUENCE [LARGE SCALE GENOMIC DNA]</scope>
    <source>
        <strain evidence="1">JCA_2017</strain>
    </source>
</reference>
<dbReference type="PANTHER" id="PTHR32108:SF9">
    <property type="entry name" value="REVERSE TRANSCRIPTASE RNASE H-LIKE DOMAIN-CONTAINING PROTEIN"/>
    <property type="match status" value="1"/>
</dbReference>
<protein>
    <recommendedName>
        <fullName evidence="3">Retrotransposon gag domain-containing protein</fullName>
    </recommendedName>
</protein>
<evidence type="ECO:0000313" key="2">
    <source>
        <dbReference type="Proteomes" id="UP000257109"/>
    </source>
</evidence>
<dbReference type="Proteomes" id="UP000257109">
    <property type="component" value="Unassembled WGS sequence"/>
</dbReference>
<evidence type="ECO:0000313" key="1">
    <source>
        <dbReference type="EMBL" id="RDX72858.1"/>
    </source>
</evidence>
<comment type="caution">
    <text evidence="1">The sequence shown here is derived from an EMBL/GenBank/DDBJ whole genome shotgun (WGS) entry which is preliminary data.</text>
</comment>
<sequence length="325" mass="36796">MAPDRSRLQNMVKKEQEGFKEYAQQWRELVAQVQPPITEREMVTMFINTLPSPYYDKVVGNVASNFADLVVVGERIEVGIRQGKFNQTNNITGFAKKTTSEKKKDETNVVLIEPTFPRTMINTSSYPTQAGSRLVVTQPTPYIPPRQLRIDAGATANARPTQQAMRRSHRVLTPIPMNYTKLFPLLLEQKLIEVVPLKPLEPLYPRSYDPNARCDYHGGAIGHVAERCWSLKHKVQDLLDNGLLGFKDKGPNMHNNPFPAHSTTIVNVISHMDEKVVSPNRRRDKEIRKTVDPANQVEEGSHLYQSNDVTVVAYIEGKTTLAPNR</sequence>
<dbReference type="AlphaFoldDB" id="A0A371F3I2"/>
<gene>
    <name evidence="1" type="ORF">CR513_47602</name>
</gene>
<proteinExistence type="predicted"/>
<dbReference type="PANTHER" id="PTHR32108">
    <property type="entry name" value="DNA-DIRECTED RNA POLYMERASE SUBUNIT ALPHA"/>
    <property type="match status" value="1"/>
</dbReference>
<dbReference type="OrthoDB" id="1436520at2759"/>
<keyword evidence="2" id="KW-1185">Reference proteome</keyword>
<organism evidence="1 2">
    <name type="scientific">Mucuna pruriens</name>
    <name type="common">Velvet bean</name>
    <name type="synonym">Dolichos pruriens</name>
    <dbReference type="NCBI Taxonomy" id="157652"/>
    <lineage>
        <taxon>Eukaryota</taxon>
        <taxon>Viridiplantae</taxon>
        <taxon>Streptophyta</taxon>
        <taxon>Embryophyta</taxon>
        <taxon>Tracheophyta</taxon>
        <taxon>Spermatophyta</taxon>
        <taxon>Magnoliopsida</taxon>
        <taxon>eudicotyledons</taxon>
        <taxon>Gunneridae</taxon>
        <taxon>Pentapetalae</taxon>
        <taxon>rosids</taxon>
        <taxon>fabids</taxon>
        <taxon>Fabales</taxon>
        <taxon>Fabaceae</taxon>
        <taxon>Papilionoideae</taxon>
        <taxon>50 kb inversion clade</taxon>
        <taxon>NPAAA clade</taxon>
        <taxon>indigoferoid/millettioid clade</taxon>
        <taxon>Phaseoleae</taxon>
        <taxon>Mucuna</taxon>
    </lineage>
</organism>
<evidence type="ECO:0008006" key="3">
    <source>
        <dbReference type="Google" id="ProtNLM"/>
    </source>
</evidence>
<name>A0A371F3I2_MUCPR</name>
<feature type="non-terminal residue" evidence="1">
    <location>
        <position position="1"/>
    </location>
</feature>
<accession>A0A371F3I2</accession>
<dbReference type="EMBL" id="QJKJ01010731">
    <property type="protein sequence ID" value="RDX72858.1"/>
    <property type="molecule type" value="Genomic_DNA"/>
</dbReference>